<dbReference type="PROSITE" id="PS50943">
    <property type="entry name" value="HTH_CROC1"/>
    <property type="match status" value="1"/>
</dbReference>
<accession>A0A4R6AE14</accession>
<name>A0A4R6AE14_9RHOB</name>
<dbReference type="Gene3D" id="1.10.260.40">
    <property type="entry name" value="lambda repressor-like DNA-binding domains"/>
    <property type="match status" value="1"/>
</dbReference>
<sequence length="439" mass="45630">MARGDGPAARENGAGARIRARRLALGLKQVETARAAGISASYLNLIERGRRPIGGKLLSDVAAALGVPPAELREGPGRRIVGALARAATLLGPRPAADPASADEMAGRYPGWAGLIAAQDDRIAELERTVAALSDRLGHDPVLSASVHNVLSSVTAIRSTAGILAGDETLDAQWLARFHRNLHEDSRKLADTAQALAAYLTAGEAAQADAIAPQEVAELWLARHDAGETAPEPEGAAGWILRRQLARRAEDARALPDATLAALIARHGPDPFAVAAGAGCALDLAMRRLGTLPEAALGAPVGLVVCDAAGALTYRRAAPGFEIPRFGAACALWPVFEALHGGPRPVARRLRQGGREQRPLRAWAVAVQAQPDGFDRPGTAEATMLVVPEDLLSGRDAPRAAPVEIGSTCRLCAVARCAARREPSVLAPDGVLTAGETAV</sequence>
<dbReference type="RefSeq" id="WP_133396706.1">
    <property type="nucleotide sequence ID" value="NZ_SNAA01000008.1"/>
</dbReference>
<dbReference type="AlphaFoldDB" id="A0A4R6AE14"/>
<reference evidence="2 3" key="1">
    <citation type="submission" date="2019-03" db="EMBL/GenBank/DDBJ databases">
        <title>Primorskyibacter sp. SS33 isolated from sediments.</title>
        <authorList>
            <person name="Xunke S."/>
        </authorList>
    </citation>
    <scope>NUCLEOTIDE SEQUENCE [LARGE SCALE GENOMIC DNA]</scope>
    <source>
        <strain evidence="2 3">SS33</strain>
    </source>
</reference>
<dbReference type="SMART" id="SM00530">
    <property type="entry name" value="HTH_XRE"/>
    <property type="match status" value="1"/>
</dbReference>
<dbReference type="SUPFAM" id="SSF47413">
    <property type="entry name" value="lambda repressor-like DNA-binding domains"/>
    <property type="match status" value="1"/>
</dbReference>
<protein>
    <submittedName>
        <fullName evidence="2">XRE family transcriptional regulator</fullName>
    </submittedName>
</protein>
<dbReference type="CDD" id="cd00093">
    <property type="entry name" value="HTH_XRE"/>
    <property type="match status" value="1"/>
</dbReference>
<feature type="domain" description="HTH cro/C1-type" evidence="1">
    <location>
        <begin position="18"/>
        <end position="72"/>
    </location>
</feature>
<evidence type="ECO:0000313" key="3">
    <source>
        <dbReference type="Proteomes" id="UP000295701"/>
    </source>
</evidence>
<dbReference type="Pfam" id="PF01381">
    <property type="entry name" value="HTH_3"/>
    <property type="match status" value="1"/>
</dbReference>
<dbReference type="EMBL" id="SNAA01000008">
    <property type="protein sequence ID" value="TDL79696.1"/>
    <property type="molecule type" value="Genomic_DNA"/>
</dbReference>
<keyword evidence="3" id="KW-1185">Reference proteome</keyword>
<dbReference type="Pfam" id="PF09856">
    <property type="entry name" value="ScfRs"/>
    <property type="match status" value="1"/>
</dbReference>
<comment type="caution">
    <text evidence="2">The sequence shown here is derived from an EMBL/GenBank/DDBJ whole genome shotgun (WGS) entry which is preliminary data.</text>
</comment>
<evidence type="ECO:0000259" key="1">
    <source>
        <dbReference type="PROSITE" id="PS50943"/>
    </source>
</evidence>
<dbReference type="OrthoDB" id="7790108at2"/>
<dbReference type="GO" id="GO:0003677">
    <property type="term" value="F:DNA binding"/>
    <property type="evidence" value="ECO:0007669"/>
    <property type="project" value="InterPro"/>
</dbReference>
<organism evidence="2 3">
    <name type="scientific">Palleronia sediminis</name>
    <dbReference type="NCBI Taxonomy" id="2547833"/>
    <lineage>
        <taxon>Bacteria</taxon>
        <taxon>Pseudomonadati</taxon>
        <taxon>Pseudomonadota</taxon>
        <taxon>Alphaproteobacteria</taxon>
        <taxon>Rhodobacterales</taxon>
        <taxon>Roseobacteraceae</taxon>
        <taxon>Palleronia</taxon>
    </lineage>
</organism>
<evidence type="ECO:0000313" key="2">
    <source>
        <dbReference type="EMBL" id="TDL79696.1"/>
    </source>
</evidence>
<dbReference type="InterPro" id="IPR010982">
    <property type="entry name" value="Lambda_DNA-bd_dom_sf"/>
</dbReference>
<gene>
    <name evidence="2" type="ORF">E2L08_08815</name>
</gene>
<proteinExistence type="predicted"/>
<dbReference type="InterPro" id="IPR001387">
    <property type="entry name" value="Cro/C1-type_HTH"/>
</dbReference>
<dbReference type="InterPro" id="IPR018653">
    <property type="entry name" value="ScfR_C"/>
</dbReference>
<dbReference type="Proteomes" id="UP000295701">
    <property type="component" value="Unassembled WGS sequence"/>
</dbReference>